<name>A0A1M2UWX3_MARNT</name>
<feature type="region of interest" description="Disordered" evidence="1">
    <location>
        <begin position="18"/>
        <end position="63"/>
    </location>
</feature>
<reference evidence="3" key="1">
    <citation type="submission" date="2016-11" db="EMBL/GenBank/DDBJ databases">
        <title>Draft Genome Sequence of Marinobacter hydrocarbonoclasticus strain STW2, a polyaromatic aromatic hydrocarbon degrading and denitrifying bacterium from rhizosphere of Seagrass Enhalus acodoides.</title>
        <authorList>
            <person name="Ling J."/>
            <person name="Dong J."/>
        </authorList>
    </citation>
    <scope>NUCLEOTIDE SEQUENCE [LARGE SCALE GENOMIC DNA]</scope>
    <source>
        <strain evidence="3">STW2</strain>
    </source>
</reference>
<feature type="compositionally biased region" description="Low complexity" evidence="1">
    <location>
        <begin position="18"/>
        <end position="29"/>
    </location>
</feature>
<dbReference type="InterPro" id="IPR016195">
    <property type="entry name" value="Pol/histidinol_Pase-like"/>
</dbReference>
<dbReference type="AlphaFoldDB" id="A0A1M2UWX3"/>
<dbReference type="PROSITE" id="PS51257">
    <property type="entry name" value="PROKAR_LIPOPROTEIN"/>
    <property type="match status" value="1"/>
</dbReference>
<dbReference type="RefSeq" id="WP_072676804.1">
    <property type="nucleotide sequence ID" value="NZ_MPKY01000001.1"/>
</dbReference>
<evidence type="ECO:0000313" key="4">
    <source>
        <dbReference type="Proteomes" id="UP000183986"/>
    </source>
</evidence>
<evidence type="ECO:0000256" key="1">
    <source>
        <dbReference type="SAM" id="MobiDB-lite"/>
    </source>
</evidence>
<proteinExistence type="predicted"/>
<dbReference type="EMBL" id="MPKY01000001">
    <property type="protein sequence ID" value="OJS99836.1"/>
    <property type="molecule type" value="Genomic_DNA"/>
</dbReference>
<comment type="caution">
    <text evidence="3">The sequence shown here is derived from an EMBL/GenBank/DDBJ whole genome shotgun (WGS) entry which is preliminary data.</text>
</comment>
<dbReference type="Gene3D" id="3.20.20.140">
    <property type="entry name" value="Metal-dependent hydrolases"/>
    <property type="match status" value="1"/>
</dbReference>
<evidence type="ECO:0000256" key="2">
    <source>
        <dbReference type="SAM" id="SignalP"/>
    </source>
</evidence>
<evidence type="ECO:0000313" key="3">
    <source>
        <dbReference type="EMBL" id="OJS99836.1"/>
    </source>
</evidence>
<dbReference type="InterPro" id="IPR013783">
    <property type="entry name" value="Ig-like_fold"/>
</dbReference>
<keyword evidence="2" id="KW-0732">Signal</keyword>
<protein>
    <recommendedName>
        <fullName evidence="5">PKD domain-containing protein</fullName>
    </recommendedName>
</protein>
<dbReference type="Pfam" id="PF22352">
    <property type="entry name" value="K319L-like_PKD"/>
    <property type="match status" value="1"/>
</dbReference>
<dbReference type="Gene3D" id="2.60.40.10">
    <property type="entry name" value="Immunoglobulins"/>
    <property type="match status" value="3"/>
</dbReference>
<gene>
    <name evidence="3" type="ORF">BEE62_06880</name>
</gene>
<sequence length="841" mass="90482">MKPYWSMLALVASLLLAGCGGSSSDDAPQQNPPQEQPEQPGGPTSPEEEPPTDPRAEVSAGEPQTVNEADTFSLEGSSTVRGQGDQTIFRVMWRQLSGPAAEALSQPDQNIVTYQAPQIEGGPANLVFQFEAETFGGALFSDTVVITVRDTLANSLPVVDAGPDRNVIGGETFNLTATAEDDNGIARVAWSLVEPNEPITIDNADALVATVKLPRTEVPKVYRFAFQAVDNLGGASVDTVAITSLPSTTNTPPVVESMRANPGVATGGETVILESQAIDADNDTLQYTWTQSSNDPFPVAIQNADSANANIVVPQLSDPVVLNFTVTVTDGALEDQRTAQLQIVPRATPKPGLISCLFNPFQSGCPLQLVNDLVGDGGALRCGDNPFSVECPLSIIARVSPPIAECLVSPSLSGCGQILGQLADPLFVFRSLPSPQLASECTPAFDEQTFEHYVGVIHGHTGYSDGAIGTRPADAFDRAQRQGLDFFGISDHSDNARIPLTVTGDCFSEQFPDCLIADKENPVDSFRKWDATQEQVEQATNGSFTAFRGFEWTSDRFGHINVFFSSLEINAKTGPGYLISMGLFWQWFLYPDFLGGGGDGLAIFNHAGREDLIEGVVSNIPGGRDPAYTFNDFDHVPGANMRVVGLEMFGKGSEYDSSGKNGSWLSYALDKGWYLGAIGSEDHHGTTWGAPSLPKTVMIARSNALEDIKEAMLARRFYAVAQNFNDLRVDFRIDNQPMGARLGRPDGFSLPARYELRLGDAAFNGVIEVVTRGNRTVRTYEGSEGSFDLTAVTEEPYYFLRIRNPQTGRPVAFSSPIWVEAGAAPKPVCRYEAAGGRGLFQ</sequence>
<dbReference type="SUPFAM" id="SSF89550">
    <property type="entry name" value="PHP domain-like"/>
    <property type="match status" value="1"/>
</dbReference>
<accession>A0A1M2UWX3</accession>
<dbReference type="OrthoDB" id="543560at2"/>
<organism evidence="3 4">
    <name type="scientific">Marinobacter nauticus</name>
    <name type="common">Marinobacter hydrocarbonoclasticus</name>
    <name type="synonym">Marinobacter aquaeolei</name>
    <dbReference type="NCBI Taxonomy" id="2743"/>
    <lineage>
        <taxon>Bacteria</taxon>
        <taxon>Pseudomonadati</taxon>
        <taxon>Pseudomonadota</taxon>
        <taxon>Gammaproteobacteria</taxon>
        <taxon>Pseudomonadales</taxon>
        <taxon>Marinobacteraceae</taxon>
        <taxon>Marinobacter</taxon>
    </lineage>
</organism>
<keyword evidence="4" id="KW-1185">Reference proteome</keyword>
<feature type="signal peptide" evidence="2">
    <location>
        <begin position="1"/>
        <end position="17"/>
    </location>
</feature>
<evidence type="ECO:0008006" key="5">
    <source>
        <dbReference type="Google" id="ProtNLM"/>
    </source>
</evidence>
<feature type="chain" id="PRO_5013335976" description="PKD domain-containing protein" evidence="2">
    <location>
        <begin position="18"/>
        <end position="841"/>
    </location>
</feature>
<feature type="compositionally biased region" description="Low complexity" evidence="1">
    <location>
        <begin position="36"/>
        <end position="45"/>
    </location>
</feature>
<dbReference type="Proteomes" id="UP000183986">
    <property type="component" value="Unassembled WGS sequence"/>
</dbReference>